<organism evidence="1 2">
    <name type="scientific">Zarea fungicola</name>
    <dbReference type="NCBI Taxonomy" id="93591"/>
    <lineage>
        <taxon>Eukaryota</taxon>
        <taxon>Fungi</taxon>
        <taxon>Dikarya</taxon>
        <taxon>Ascomycota</taxon>
        <taxon>Pezizomycotina</taxon>
        <taxon>Sordariomycetes</taxon>
        <taxon>Hypocreomycetidae</taxon>
        <taxon>Hypocreales</taxon>
        <taxon>Cordycipitaceae</taxon>
        <taxon>Zarea</taxon>
    </lineage>
</organism>
<proteinExistence type="predicted"/>
<evidence type="ECO:0000313" key="1">
    <source>
        <dbReference type="EMBL" id="KAJ2975258.1"/>
    </source>
</evidence>
<sequence length="515" mass="55779">MASGGYSYGGAGNHGHTQQPYYDPDSVRGHSPQPTPAPSYHSGQNATDYAYGVQHNQNQPGRPSPFDTVFDDNAYPSGSKYNTPGAGTPQPGYYQDTGYYGQAGASPIASRPNLNEDIPLQDRPKGGEANDHIYDAAAAPTSRSRRGKVRVGELGMLGSDKKRIPFVVYLFSLAQLAVFIAEIAKNGILTGSPIMIKPQFNPMIGPSTQVLINMGARYAPCMHNIKAIQGAPADKPIYFLCPNATRNDQICPLSTLCGFGGVPDPIFDGNANQSPAPDQWFRFIIPIFMHAGIIHIGFNLLLQLTVAKEMEQAIGSVRFFLVYMSAGIFGFVMGGNFAAAGIASTGASGSLFGIIALTLLDLLYSWSERRSPVKDLMFIILDMVIAFVLGLLPGLDNFSHIGGFLMGLALGICVLHSPNALRRRLDEGSTYAAVHGGQNLAPSFLKSPIGFFKGRKPLWWAWWLVRVAVLIGIIVVFIVLLNNFYKVGEQCGWCKYLSCLPIKDWCELGVIKDSS</sequence>
<keyword evidence="2" id="KW-1185">Reference proteome</keyword>
<protein>
    <submittedName>
        <fullName evidence="1">Uncharacterized protein</fullName>
    </submittedName>
</protein>
<evidence type="ECO:0000313" key="2">
    <source>
        <dbReference type="Proteomes" id="UP001143910"/>
    </source>
</evidence>
<reference evidence="1" key="1">
    <citation type="submission" date="2022-08" db="EMBL/GenBank/DDBJ databases">
        <title>Genome Sequence of Lecanicillium fungicola.</title>
        <authorList>
            <person name="Buettner E."/>
        </authorList>
    </citation>
    <scope>NUCLEOTIDE SEQUENCE</scope>
    <source>
        <strain evidence="1">Babe33</strain>
    </source>
</reference>
<comment type="caution">
    <text evidence="1">The sequence shown here is derived from an EMBL/GenBank/DDBJ whole genome shotgun (WGS) entry which is preliminary data.</text>
</comment>
<dbReference type="Proteomes" id="UP001143910">
    <property type="component" value="Unassembled WGS sequence"/>
</dbReference>
<gene>
    <name evidence="1" type="ORF">NQ176_g5614</name>
</gene>
<name>A0ACC1N9Y0_9HYPO</name>
<accession>A0ACC1N9Y0</accession>
<dbReference type="EMBL" id="JANJQO010000730">
    <property type="protein sequence ID" value="KAJ2975258.1"/>
    <property type="molecule type" value="Genomic_DNA"/>
</dbReference>